<proteinExistence type="predicted"/>
<evidence type="ECO:0000313" key="3">
    <source>
        <dbReference type="Proteomes" id="UP001595872"/>
    </source>
</evidence>
<dbReference type="EMBL" id="JBHSIT010000007">
    <property type="protein sequence ID" value="MFC4910460.1"/>
    <property type="molecule type" value="Genomic_DNA"/>
</dbReference>
<name>A0ABV9U1Z3_9ACTN</name>
<dbReference type="Proteomes" id="UP001595872">
    <property type="component" value="Unassembled WGS sequence"/>
</dbReference>
<gene>
    <name evidence="2" type="ORF">ACFPCY_24315</name>
</gene>
<accession>A0ABV9U1Z3</accession>
<comment type="caution">
    <text evidence="2">The sequence shown here is derived from an EMBL/GenBank/DDBJ whole genome shotgun (WGS) entry which is preliminary data.</text>
</comment>
<reference evidence="3" key="1">
    <citation type="journal article" date="2019" name="Int. J. Syst. Evol. Microbiol.">
        <title>The Global Catalogue of Microorganisms (GCM) 10K type strain sequencing project: providing services to taxonomists for standard genome sequencing and annotation.</title>
        <authorList>
            <consortium name="The Broad Institute Genomics Platform"/>
            <consortium name="The Broad Institute Genome Sequencing Center for Infectious Disease"/>
            <person name="Wu L."/>
            <person name="Ma J."/>
        </authorList>
    </citation>
    <scope>NUCLEOTIDE SEQUENCE [LARGE SCALE GENOMIC DNA]</scope>
    <source>
        <strain evidence="3">KLKA75</strain>
    </source>
</reference>
<dbReference type="RefSeq" id="WP_378258831.1">
    <property type="nucleotide sequence ID" value="NZ_JBHSIT010000007.1"/>
</dbReference>
<protein>
    <submittedName>
        <fullName evidence="2">Uncharacterized protein</fullName>
    </submittedName>
</protein>
<feature type="compositionally biased region" description="Gly residues" evidence="1">
    <location>
        <begin position="194"/>
        <end position="204"/>
    </location>
</feature>
<sequence length="291" mass="30516">MPRGTYLHLEDGTEERFQCAPGPGGWRYVASRTDGTRIDLVVDARWRQIRVEIVAPDWWLRGGVTGREVAWVRASSSGEASEHSAPASGFLGESPAFLIAAAHHVTRGRLTSEAAFDPDADRSELSDALTPVHSEGAHAPTGAQTVAGQNPPTVGGQGVQADSSHDVPASAGQGDPEPAGRSVPTRGDVESSGTGQGFAGVRGPGHGTAVDVRLVRVSGVVLATLTEAWRWRLASVTRHETETGPLPVGQYEVADLATGEIQHVHMAGDVVLDAPGIELVELDGPPNFLVD</sequence>
<feature type="region of interest" description="Disordered" evidence="1">
    <location>
        <begin position="115"/>
        <end position="204"/>
    </location>
</feature>
<feature type="compositionally biased region" description="Polar residues" evidence="1">
    <location>
        <begin position="142"/>
        <end position="152"/>
    </location>
</feature>
<organism evidence="2 3">
    <name type="scientific">Actinomadura gamaensis</name>
    <dbReference type="NCBI Taxonomy" id="1763541"/>
    <lineage>
        <taxon>Bacteria</taxon>
        <taxon>Bacillati</taxon>
        <taxon>Actinomycetota</taxon>
        <taxon>Actinomycetes</taxon>
        <taxon>Streptosporangiales</taxon>
        <taxon>Thermomonosporaceae</taxon>
        <taxon>Actinomadura</taxon>
    </lineage>
</organism>
<evidence type="ECO:0000313" key="2">
    <source>
        <dbReference type="EMBL" id="MFC4910460.1"/>
    </source>
</evidence>
<evidence type="ECO:0000256" key="1">
    <source>
        <dbReference type="SAM" id="MobiDB-lite"/>
    </source>
</evidence>
<keyword evidence="3" id="KW-1185">Reference proteome</keyword>